<keyword evidence="2" id="KW-1185">Reference proteome</keyword>
<name>A0A0L0GD69_9EUKA</name>
<dbReference type="RefSeq" id="XP_014160857.1">
    <property type="nucleotide sequence ID" value="XM_014305382.1"/>
</dbReference>
<dbReference type="GeneID" id="25901410"/>
<sequence>MTTGANQEGSYREMANTMELPRTPLKKSVDQLLDKALEAYELKLSGLDPFFELPRFDADCQGVPAGTGEKVAAFQHSLE</sequence>
<gene>
    <name evidence="1" type="ORF">SARC_00906</name>
</gene>
<organism evidence="1 2">
    <name type="scientific">Sphaeroforma arctica JP610</name>
    <dbReference type="NCBI Taxonomy" id="667725"/>
    <lineage>
        <taxon>Eukaryota</taxon>
        <taxon>Ichthyosporea</taxon>
        <taxon>Ichthyophonida</taxon>
        <taxon>Sphaeroforma</taxon>
    </lineage>
</organism>
<dbReference type="EMBL" id="KQ241628">
    <property type="protein sequence ID" value="KNC86955.1"/>
    <property type="molecule type" value="Genomic_DNA"/>
</dbReference>
<protein>
    <submittedName>
        <fullName evidence="1">Uncharacterized protein</fullName>
    </submittedName>
</protein>
<dbReference type="AlphaFoldDB" id="A0A0L0GD69"/>
<proteinExistence type="predicted"/>
<dbReference type="Proteomes" id="UP000054560">
    <property type="component" value="Unassembled WGS sequence"/>
</dbReference>
<evidence type="ECO:0000313" key="1">
    <source>
        <dbReference type="EMBL" id="KNC86955.1"/>
    </source>
</evidence>
<accession>A0A0L0GD69</accession>
<evidence type="ECO:0000313" key="2">
    <source>
        <dbReference type="Proteomes" id="UP000054560"/>
    </source>
</evidence>
<reference evidence="1 2" key="1">
    <citation type="submission" date="2011-02" db="EMBL/GenBank/DDBJ databases">
        <title>The Genome Sequence of Sphaeroforma arctica JP610.</title>
        <authorList>
            <consortium name="The Broad Institute Genome Sequencing Platform"/>
            <person name="Russ C."/>
            <person name="Cuomo C."/>
            <person name="Young S.K."/>
            <person name="Zeng Q."/>
            <person name="Gargeya S."/>
            <person name="Alvarado L."/>
            <person name="Berlin A."/>
            <person name="Chapman S.B."/>
            <person name="Chen Z."/>
            <person name="Freedman E."/>
            <person name="Gellesch M."/>
            <person name="Goldberg J."/>
            <person name="Griggs A."/>
            <person name="Gujja S."/>
            <person name="Heilman E."/>
            <person name="Heiman D."/>
            <person name="Howarth C."/>
            <person name="Mehta T."/>
            <person name="Neiman D."/>
            <person name="Pearson M."/>
            <person name="Roberts A."/>
            <person name="Saif S."/>
            <person name="Shea T."/>
            <person name="Shenoy N."/>
            <person name="Sisk P."/>
            <person name="Stolte C."/>
            <person name="Sykes S."/>
            <person name="White J."/>
            <person name="Yandava C."/>
            <person name="Burger G."/>
            <person name="Gray M.W."/>
            <person name="Holland P.W.H."/>
            <person name="King N."/>
            <person name="Lang F.B.F."/>
            <person name="Roger A.J."/>
            <person name="Ruiz-Trillo I."/>
            <person name="Haas B."/>
            <person name="Nusbaum C."/>
            <person name="Birren B."/>
        </authorList>
    </citation>
    <scope>NUCLEOTIDE SEQUENCE [LARGE SCALE GENOMIC DNA]</scope>
    <source>
        <strain evidence="1 2">JP610</strain>
    </source>
</reference>